<keyword evidence="8" id="KW-0010">Activator</keyword>
<dbReference type="InterPro" id="IPR007818">
    <property type="entry name" value="SHI"/>
</dbReference>
<dbReference type="GO" id="GO:0003677">
    <property type="term" value="F:DNA binding"/>
    <property type="evidence" value="ECO:0007669"/>
    <property type="project" value="UniProtKB-KW"/>
</dbReference>
<evidence type="ECO:0000313" key="13">
    <source>
        <dbReference type="Proteomes" id="UP000634136"/>
    </source>
</evidence>
<feature type="compositionally biased region" description="Low complexity" evidence="11">
    <location>
        <begin position="265"/>
        <end position="284"/>
    </location>
</feature>
<dbReference type="GO" id="GO:0046872">
    <property type="term" value="F:metal ion binding"/>
    <property type="evidence" value="ECO:0007669"/>
    <property type="project" value="UniProtKB-KW"/>
</dbReference>
<feature type="compositionally biased region" description="Gly residues" evidence="11">
    <location>
        <begin position="245"/>
        <end position="255"/>
    </location>
</feature>
<comment type="caution">
    <text evidence="12">The sequence shown here is derived from an EMBL/GenBank/DDBJ whole genome shotgun (WGS) entry which is preliminary data.</text>
</comment>
<keyword evidence="7" id="KW-0238">DNA-binding</keyword>
<dbReference type="AlphaFoldDB" id="A0A834WFX7"/>
<feature type="compositionally biased region" description="Polar residues" evidence="11">
    <location>
        <begin position="285"/>
        <end position="296"/>
    </location>
</feature>
<dbReference type="NCBIfam" id="TIGR01623">
    <property type="entry name" value="put_zinc_LRP1"/>
    <property type="match status" value="1"/>
</dbReference>
<evidence type="ECO:0000256" key="3">
    <source>
        <dbReference type="ARBA" id="ARBA00022473"/>
    </source>
</evidence>
<organism evidence="12 13">
    <name type="scientific">Senna tora</name>
    <dbReference type="NCBI Taxonomy" id="362788"/>
    <lineage>
        <taxon>Eukaryota</taxon>
        <taxon>Viridiplantae</taxon>
        <taxon>Streptophyta</taxon>
        <taxon>Embryophyta</taxon>
        <taxon>Tracheophyta</taxon>
        <taxon>Spermatophyta</taxon>
        <taxon>Magnoliopsida</taxon>
        <taxon>eudicotyledons</taxon>
        <taxon>Gunneridae</taxon>
        <taxon>Pentapetalae</taxon>
        <taxon>rosids</taxon>
        <taxon>fabids</taxon>
        <taxon>Fabales</taxon>
        <taxon>Fabaceae</taxon>
        <taxon>Caesalpinioideae</taxon>
        <taxon>Cassia clade</taxon>
        <taxon>Senna</taxon>
    </lineage>
</organism>
<evidence type="ECO:0000256" key="5">
    <source>
        <dbReference type="ARBA" id="ARBA00022833"/>
    </source>
</evidence>
<evidence type="ECO:0000256" key="8">
    <source>
        <dbReference type="ARBA" id="ARBA00023159"/>
    </source>
</evidence>
<dbReference type="PANTHER" id="PTHR31604:SF30">
    <property type="entry name" value="PROTEIN LATERAL ROOT PRIMORDIUM 1"/>
    <property type="match status" value="1"/>
</dbReference>
<evidence type="ECO:0000256" key="4">
    <source>
        <dbReference type="ARBA" id="ARBA00022723"/>
    </source>
</evidence>
<evidence type="ECO:0000256" key="2">
    <source>
        <dbReference type="ARBA" id="ARBA00006911"/>
    </source>
</evidence>
<dbReference type="GO" id="GO:0003700">
    <property type="term" value="F:DNA-binding transcription factor activity"/>
    <property type="evidence" value="ECO:0007669"/>
    <property type="project" value="InterPro"/>
</dbReference>
<keyword evidence="9" id="KW-0539">Nucleus</keyword>
<evidence type="ECO:0000256" key="9">
    <source>
        <dbReference type="ARBA" id="ARBA00023242"/>
    </source>
</evidence>
<keyword evidence="4" id="KW-0479">Metal-binding</keyword>
<feature type="region of interest" description="Disordered" evidence="11">
    <location>
        <begin position="363"/>
        <end position="392"/>
    </location>
</feature>
<dbReference type="InterPro" id="IPR006511">
    <property type="entry name" value="SHI_C"/>
</dbReference>
<dbReference type="Pfam" id="PF05142">
    <property type="entry name" value="DUF702"/>
    <property type="match status" value="1"/>
</dbReference>
<evidence type="ECO:0000256" key="11">
    <source>
        <dbReference type="SAM" id="MobiDB-lite"/>
    </source>
</evidence>
<comment type="similarity">
    <text evidence="2">Belongs to the SHI protein family.</text>
</comment>
<keyword evidence="13" id="KW-1185">Reference proteome</keyword>
<evidence type="ECO:0000256" key="6">
    <source>
        <dbReference type="ARBA" id="ARBA00023070"/>
    </source>
</evidence>
<sequence length="415" mass="43068">MPSDSGAFADWAASSAARAAPADELSLGFNAGPTASAHGAGHASGMWPAAAARSINYGLTPEMGGMLGLRDLFVVAAPSSSFHNHHHHHHHDPSAVADPANQAATALGVGVIPLLTATPPCIENELMTTNRSGGGRGIQLWQQEQDSDEQGQYLKKQGSATATTTTAPMFELNEDFVQNENSLSVSGGGGTTTCQDCGNQAKKDCSYRRCRTCCKSRNYDCPTHVRSTWVPEARRRERRLMAAAAGGGGSSGATSGGSKKPRLVTSHQQQQTATTSHTSTSNTTPPRSFDTSSSHQDAGFKEHLPGQVRAPAVFKCVRVTAVDDGQDEIAYQAVVKIGGHVFKGFLYDQGVESGRDHVYPNLSELHLGGGTGSSGGGGDGRNGASSSSPMLDPSDVYAGGGGLLGGSSYDLIAIV</sequence>
<dbReference type="Proteomes" id="UP000634136">
    <property type="component" value="Unassembled WGS sequence"/>
</dbReference>
<keyword evidence="5" id="KW-0862">Zinc</keyword>
<dbReference type="EMBL" id="JAAIUW010000009">
    <property type="protein sequence ID" value="KAF7815659.1"/>
    <property type="molecule type" value="Genomic_DNA"/>
</dbReference>
<dbReference type="GO" id="GO:0005634">
    <property type="term" value="C:nucleus"/>
    <property type="evidence" value="ECO:0007669"/>
    <property type="project" value="UniProtKB-SubCell"/>
</dbReference>
<keyword evidence="10" id="KW-0927">Auxin signaling pathway</keyword>
<dbReference type="GO" id="GO:0009851">
    <property type="term" value="P:auxin biosynthetic process"/>
    <property type="evidence" value="ECO:0007669"/>
    <property type="project" value="UniProtKB-KW"/>
</dbReference>
<evidence type="ECO:0000313" key="12">
    <source>
        <dbReference type="EMBL" id="KAF7815659.1"/>
    </source>
</evidence>
<proteinExistence type="inferred from homology"/>
<protein>
    <submittedName>
        <fullName evidence="12">Protein LATERAL ROOT PRIMORDIUM 1-like</fullName>
    </submittedName>
</protein>
<keyword evidence="3" id="KW-0217">Developmental protein</keyword>
<name>A0A834WFX7_9FABA</name>
<reference evidence="12" key="1">
    <citation type="submission" date="2020-09" db="EMBL/GenBank/DDBJ databases">
        <title>Genome-Enabled Discovery of Anthraquinone Biosynthesis in Senna tora.</title>
        <authorList>
            <person name="Kang S.-H."/>
            <person name="Pandey R.P."/>
            <person name="Lee C.-M."/>
            <person name="Sim J.-S."/>
            <person name="Jeong J.-T."/>
            <person name="Choi B.-S."/>
            <person name="Jung M."/>
            <person name="Ginzburg D."/>
            <person name="Zhao K."/>
            <person name="Won S.Y."/>
            <person name="Oh T.-J."/>
            <person name="Yu Y."/>
            <person name="Kim N.-H."/>
            <person name="Lee O.R."/>
            <person name="Lee T.-H."/>
            <person name="Bashyal P."/>
            <person name="Kim T.-S."/>
            <person name="Lee W.-H."/>
            <person name="Kawkins C."/>
            <person name="Kim C.-K."/>
            <person name="Kim J.S."/>
            <person name="Ahn B.O."/>
            <person name="Rhee S.Y."/>
            <person name="Sohng J.K."/>
        </authorList>
    </citation>
    <scope>NUCLEOTIDE SEQUENCE</scope>
    <source>
        <tissue evidence="12">Leaf</tissue>
    </source>
</reference>
<dbReference type="GO" id="GO:0009734">
    <property type="term" value="P:auxin-activated signaling pathway"/>
    <property type="evidence" value="ECO:0007669"/>
    <property type="project" value="UniProtKB-KW"/>
</dbReference>
<dbReference type="PANTHER" id="PTHR31604">
    <property type="entry name" value="PROTEIN LATERAL ROOT PRIMORDIUM 1"/>
    <property type="match status" value="1"/>
</dbReference>
<comment type="subcellular location">
    <subcellularLocation>
        <location evidence="1">Nucleus</location>
    </subcellularLocation>
</comment>
<feature type="region of interest" description="Disordered" evidence="11">
    <location>
        <begin position="243"/>
        <end position="299"/>
    </location>
</feature>
<evidence type="ECO:0000256" key="1">
    <source>
        <dbReference type="ARBA" id="ARBA00004123"/>
    </source>
</evidence>
<dbReference type="NCBIfam" id="TIGR01624">
    <property type="entry name" value="LRP1_Cterm"/>
    <property type="match status" value="1"/>
</dbReference>
<evidence type="ECO:0000256" key="10">
    <source>
        <dbReference type="ARBA" id="ARBA00023294"/>
    </source>
</evidence>
<keyword evidence="6" id="KW-0073">Auxin biosynthesis</keyword>
<dbReference type="InterPro" id="IPR006510">
    <property type="entry name" value="Znf_LRP1"/>
</dbReference>
<dbReference type="OrthoDB" id="1913243at2759"/>
<gene>
    <name evidence="12" type="ORF">G2W53_029628</name>
</gene>
<feature type="compositionally biased region" description="Gly residues" evidence="11">
    <location>
        <begin position="367"/>
        <end position="381"/>
    </location>
</feature>
<evidence type="ECO:0000256" key="7">
    <source>
        <dbReference type="ARBA" id="ARBA00023125"/>
    </source>
</evidence>
<dbReference type="GO" id="GO:0045893">
    <property type="term" value="P:positive regulation of DNA-templated transcription"/>
    <property type="evidence" value="ECO:0007669"/>
    <property type="project" value="TreeGrafter"/>
</dbReference>
<accession>A0A834WFX7</accession>